<dbReference type="AlphaFoldDB" id="A0A926HP23"/>
<keyword evidence="7 12" id="KW-0862">Zinc</keyword>
<dbReference type="GO" id="GO:0005524">
    <property type="term" value="F:ATP binding"/>
    <property type="evidence" value="ECO:0007669"/>
    <property type="project" value="UniProtKB-UniRule"/>
</dbReference>
<feature type="binding site" evidence="12">
    <location>
        <position position="467"/>
    </location>
    <ligand>
        <name>Zn(2+)</name>
        <dbReference type="ChEBI" id="CHEBI:29105"/>
        <label>2</label>
    </ligand>
</feature>
<comment type="catalytic activity">
    <reaction evidence="12">
        <text>Couples ATP hydrolysis with the unwinding of duplex DNA by translocating in the 3'-5' direction.</text>
        <dbReference type="EC" id="5.6.2.4"/>
    </reaction>
</comment>
<dbReference type="GO" id="GO:0006270">
    <property type="term" value="P:DNA replication initiation"/>
    <property type="evidence" value="ECO:0007669"/>
    <property type="project" value="TreeGrafter"/>
</dbReference>
<keyword evidence="16" id="KW-1185">Reference proteome</keyword>
<reference evidence="15" key="1">
    <citation type="submission" date="2020-08" db="EMBL/GenBank/DDBJ databases">
        <title>Genome public.</title>
        <authorList>
            <person name="Liu C."/>
            <person name="Sun Q."/>
        </authorList>
    </citation>
    <scope>NUCLEOTIDE SEQUENCE</scope>
    <source>
        <strain evidence="15">NSJ-53</strain>
    </source>
</reference>
<feature type="domain" description="Helicase C-terminal" evidence="14">
    <location>
        <begin position="472"/>
        <end position="629"/>
    </location>
</feature>
<name>A0A926HP23_9FIRM</name>
<feature type="binding site" evidence="12">
    <location>
        <position position="437"/>
    </location>
    <ligand>
        <name>Zn(2+)</name>
        <dbReference type="ChEBI" id="CHEBI:29105"/>
        <label>1</label>
    </ligand>
</feature>
<dbReference type="CDD" id="cd17929">
    <property type="entry name" value="DEXHc_priA"/>
    <property type="match status" value="1"/>
</dbReference>
<evidence type="ECO:0000313" key="15">
    <source>
        <dbReference type="EMBL" id="MBC8530763.1"/>
    </source>
</evidence>
<dbReference type="Pfam" id="PF18319">
    <property type="entry name" value="Zn_ribbon_PriA"/>
    <property type="match status" value="1"/>
</dbReference>
<dbReference type="Gene3D" id="3.40.50.300">
    <property type="entry name" value="P-loop containing nucleotide triphosphate hydrolases"/>
    <property type="match status" value="2"/>
</dbReference>
<evidence type="ECO:0000256" key="4">
    <source>
        <dbReference type="ARBA" id="ARBA00022741"/>
    </source>
</evidence>
<feature type="binding site" evidence="12">
    <location>
        <position position="477"/>
    </location>
    <ligand>
        <name>Zn(2+)</name>
        <dbReference type="ChEBI" id="CHEBI:29105"/>
        <label>1</label>
    </ligand>
</feature>
<dbReference type="InterPro" id="IPR027417">
    <property type="entry name" value="P-loop_NTPase"/>
</dbReference>
<evidence type="ECO:0000256" key="11">
    <source>
        <dbReference type="ARBA" id="ARBA00048988"/>
    </source>
</evidence>
<dbReference type="InterPro" id="IPR014001">
    <property type="entry name" value="Helicase_ATP-bd"/>
</dbReference>
<dbReference type="NCBIfam" id="TIGR00595">
    <property type="entry name" value="priA"/>
    <property type="match status" value="1"/>
</dbReference>
<keyword evidence="2 12" id="KW-0235">DNA replication</keyword>
<evidence type="ECO:0000256" key="8">
    <source>
        <dbReference type="ARBA" id="ARBA00022840"/>
    </source>
</evidence>
<dbReference type="InterPro" id="IPR041222">
    <property type="entry name" value="PriA_3primeBD"/>
</dbReference>
<comment type="catalytic activity">
    <reaction evidence="11 12">
        <text>ATP + H2O = ADP + phosphate + H(+)</text>
        <dbReference type="Rhea" id="RHEA:13065"/>
        <dbReference type="ChEBI" id="CHEBI:15377"/>
        <dbReference type="ChEBI" id="CHEBI:15378"/>
        <dbReference type="ChEBI" id="CHEBI:30616"/>
        <dbReference type="ChEBI" id="CHEBI:43474"/>
        <dbReference type="ChEBI" id="CHEBI:456216"/>
        <dbReference type="EC" id="5.6.2.4"/>
    </reaction>
</comment>
<comment type="caution">
    <text evidence="15">The sequence shown here is derived from an EMBL/GenBank/DDBJ whole genome shotgun (WGS) entry which is preliminary data.</text>
</comment>
<accession>A0A926HP23</accession>
<organism evidence="15 16">
    <name type="scientific">Gehongia tenuis</name>
    <dbReference type="NCBI Taxonomy" id="2763655"/>
    <lineage>
        <taxon>Bacteria</taxon>
        <taxon>Bacillati</taxon>
        <taxon>Bacillota</taxon>
        <taxon>Clostridia</taxon>
        <taxon>Christensenellales</taxon>
        <taxon>Christensenellaceae</taxon>
        <taxon>Gehongia</taxon>
    </lineage>
</organism>
<dbReference type="RefSeq" id="WP_330605289.1">
    <property type="nucleotide sequence ID" value="NZ_JACRSR010000001.1"/>
</dbReference>
<dbReference type="Proteomes" id="UP000623172">
    <property type="component" value="Unassembled WGS sequence"/>
</dbReference>
<gene>
    <name evidence="12 15" type="primary">priA</name>
    <name evidence="15" type="ORF">H8696_02755</name>
</gene>
<dbReference type="InterPro" id="IPR040498">
    <property type="entry name" value="PriA_CRR"/>
</dbReference>
<feature type="domain" description="Helicase ATP-binding" evidence="13">
    <location>
        <begin position="210"/>
        <end position="376"/>
    </location>
</feature>
<dbReference type="InterPro" id="IPR001650">
    <property type="entry name" value="Helicase_C-like"/>
</dbReference>
<comment type="function">
    <text evidence="12">Initiates the restart of stalled replication forks, which reloads the replicative helicase on sites other than the origin of replication. Recognizes and binds to abandoned replication forks and remodels them to uncover a helicase loading site. Promotes assembly of the primosome at these replication forks.</text>
</comment>
<evidence type="ECO:0000259" key="14">
    <source>
        <dbReference type="PROSITE" id="PS51194"/>
    </source>
</evidence>
<evidence type="ECO:0000256" key="2">
    <source>
        <dbReference type="ARBA" id="ARBA00022705"/>
    </source>
</evidence>
<evidence type="ECO:0000256" key="6">
    <source>
        <dbReference type="ARBA" id="ARBA00022806"/>
    </source>
</evidence>
<dbReference type="PANTHER" id="PTHR30580:SF0">
    <property type="entry name" value="PRIMOSOMAL PROTEIN N"/>
    <property type="match status" value="1"/>
</dbReference>
<keyword evidence="3 12" id="KW-0479">Metal-binding</keyword>
<evidence type="ECO:0000313" key="16">
    <source>
        <dbReference type="Proteomes" id="UP000623172"/>
    </source>
</evidence>
<comment type="cofactor">
    <cofactor evidence="12">
        <name>Zn(2+)</name>
        <dbReference type="ChEBI" id="CHEBI:29105"/>
    </cofactor>
    <text evidence="12">Binds 2 zinc ions per subunit.</text>
</comment>
<dbReference type="PROSITE" id="PS51192">
    <property type="entry name" value="HELICASE_ATP_BIND_1"/>
    <property type="match status" value="1"/>
</dbReference>
<keyword evidence="1 12" id="KW-0639">Primosome</keyword>
<dbReference type="GO" id="GO:1990077">
    <property type="term" value="C:primosome complex"/>
    <property type="evidence" value="ECO:0007669"/>
    <property type="project" value="UniProtKB-UniRule"/>
</dbReference>
<keyword evidence="4 12" id="KW-0547">Nucleotide-binding</keyword>
<dbReference type="FunFam" id="3.40.1440.60:FF:000001">
    <property type="entry name" value="Primosomal protein N"/>
    <property type="match status" value="1"/>
</dbReference>
<dbReference type="Pfam" id="PF00271">
    <property type="entry name" value="Helicase_C"/>
    <property type="match status" value="1"/>
</dbReference>
<evidence type="ECO:0000256" key="12">
    <source>
        <dbReference type="HAMAP-Rule" id="MF_00983"/>
    </source>
</evidence>
<dbReference type="HAMAP" id="MF_00983">
    <property type="entry name" value="PriA"/>
    <property type="match status" value="1"/>
</dbReference>
<feature type="binding site" evidence="12">
    <location>
        <position position="446"/>
    </location>
    <ligand>
        <name>Zn(2+)</name>
        <dbReference type="ChEBI" id="CHEBI:29105"/>
        <label>2</label>
    </ligand>
</feature>
<keyword evidence="10 12" id="KW-0413">Isomerase</keyword>
<comment type="similarity">
    <text evidence="12">Belongs to the helicase family. PriA subfamily.</text>
</comment>
<dbReference type="FunFam" id="3.40.50.300:FF:000489">
    <property type="entry name" value="Primosome assembly protein PriA"/>
    <property type="match status" value="1"/>
</dbReference>
<keyword evidence="6 12" id="KW-0347">Helicase</keyword>
<feature type="binding site" evidence="12">
    <location>
        <position position="449"/>
    </location>
    <ligand>
        <name>Zn(2+)</name>
        <dbReference type="ChEBI" id="CHEBI:29105"/>
        <label>2</label>
    </ligand>
</feature>
<dbReference type="GO" id="GO:0006302">
    <property type="term" value="P:double-strand break repair"/>
    <property type="evidence" value="ECO:0007669"/>
    <property type="project" value="InterPro"/>
</dbReference>
<dbReference type="Pfam" id="PF17764">
    <property type="entry name" value="PriA_3primeBD"/>
    <property type="match status" value="1"/>
</dbReference>
<dbReference type="SMART" id="SM00490">
    <property type="entry name" value="HELICc"/>
    <property type="match status" value="1"/>
</dbReference>
<evidence type="ECO:0000256" key="10">
    <source>
        <dbReference type="ARBA" id="ARBA00023235"/>
    </source>
</evidence>
<keyword evidence="5 12" id="KW-0378">Hydrolase</keyword>
<feature type="binding site" evidence="12">
    <location>
        <position position="464"/>
    </location>
    <ligand>
        <name>Zn(2+)</name>
        <dbReference type="ChEBI" id="CHEBI:29105"/>
        <label>2</label>
    </ligand>
</feature>
<proteinExistence type="inferred from homology"/>
<comment type="subunit">
    <text evidence="12">Component of the replication restart primosome.</text>
</comment>
<dbReference type="SUPFAM" id="SSF52540">
    <property type="entry name" value="P-loop containing nucleoside triphosphate hydrolases"/>
    <property type="match status" value="1"/>
</dbReference>
<dbReference type="InterPro" id="IPR042115">
    <property type="entry name" value="PriA_3primeBD_sf"/>
</dbReference>
<dbReference type="Pfam" id="PF00270">
    <property type="entry name" value="DEAD"/>
    <property type="match status" value="1"/>
</dbReference>
<dbReference type="InterPro" id="IPR011545">
    <property type="entry name" value="DEAD/DEAH_box_helicase_dom"/>
</dbReference>
<evidence type="ECO:0000256" key="1">
    <source>
        <dbReference type="ARBA" id="ARBA00022515"/>
    </source>
</evidence>
<dbReference type="GO" id="GO:0043138">
    <property type="term" value="F:3'-5' DNA helicase activity"/>
    <property type="evidence" value="ECO:0007669"/>
    <property type="project" value="UniProtKB-EC"/>
</dbReference>
<dbReference type="GO" id="GO:0003677">
    <property type="term" value="F:DNA binding"/>
    <property type="evidence" value="ECO:0007669"/>
    <property type="project" value="UniProtKB-UniRule"/>
</dbReference>
<dbReference type="PANTHER" id="PTHR30580">
    <property type="entry name" value="PRIMOSOMAL PROTEIN N"/>
    <property type="match status" value="1"/>
</dbReference>
<evidence type="ECO:0000256" key="5">
    <source>
        <dbReference type="ARBA" id="ARBA00022801"/>
    </source>
</evidence>
<dbReference type="GO" id="GO:0006310">
    <property type="term" value="P:DNA recombination"/>
    <property type="evidence" value="ECO:0007669"/>
    <property type="project" value="InterPro"/>
</dbReference>
<dbReference type="CDD" id="cd18804">
    <property type="entry name" value="SF2_C_priA"/>
    <property type="match status" value="1"/>
</dbReference>
<feature type="binding site" evidence="12">
    <location>
        <position position="480"/>
    </location>
    <ligand>
        <name>Zn(2+)</name>
        <dbReference type="ChEBI" id="CHEBI:29105"/>
        <label>1</label>
    </ligand>
</feature>
<feature type="binding site" evidence="12">
    <location>
        <position position="440"/>
    </location>
    <ligand>
        <name>Zn(2+)</name>
        <dbReference type="ChEBI" id="CHEBI:29105"/>
        <label>1</label>
    </ligand>
</feature>
<evidence type="ECO:0000256" key="7">
    <source>
        <dbReference type="ARBA" id="ARBA00022833"/>
    </source>
</evidence>
<dbReference type="InterPro" id="IPR005259">
    <property type="entry name" value="PriA"/>
</dbReference>
<keyword evidence="9 12" id="KW-0238">DNA-binding</keyword>
<dbReference type="GO" id="GO:0016787">
    <property type="term" value="F:hydrolase activity"/>
    <property type="evidence" value="ECO:0007669"/>
    <property type="project" value="UniProtKB-KW"/>
</dbReference>
<dbReference type="SMART" id="SM00487">
    <property type="entry name" value="DEXDc"/>
    <property type="match status" value="1"/>
</dbReference>
<evidence type="ECO:0000259" key="13">
    <source>
        <dbReference type="PROSITE" id="PS51192"/>
    </source>
</evidence>
<dbReference type="EC" id="5.6.2.4" evidence="12"/>
<dbReference type="GO" id="GO:0006269">
    <property type="term" value="P:DNA replication, synthesis of primer"/>
    <property type="evidence" value="ECO:0007669"/>
    <property type="project" value="UniProtKB-KW"/>
</dbReference>
<protein>
    <recommendedName>
        <fullName evidence="12">Replication restart protein PriA</fullName>
    </recommendedName>
    <alternativeName>
        <fullName evidence="12">ATP-dependent DNA helicase PriA</fullName>
        <ecNumber evidence="12">5.6.2.4</ecNumber>
    </alternativeName>
    <alternativeName>
        <fullName evidence="12">DNA 3'-5' helicase PriA</fullName>
    </alternativeName>
</protein>
<dbReference type="GO" id="GO:0008270">
    <property type="term" value="F:zinc ion binding"/>
    <property type="evidence" value="ECO:0007669"/>
    <property type="project" value="UniProtKB-UniRule"/>
</dbReference>
<dbReference type="EMBL" id="JACRSR010000001">
    <property type="protein sequence ID" value="MBC8530763.1"/>
    <property type="molecule type" value="Genomic_DNA"/>
</dbReference>
<keyword evidence="8 12" id="KW-0067">ATP-binding</keyword>
<sequence length="732" mass="81804">MDIASASVDRVFDYRVPSAMQEPGWRVRVPFGPREIEGYVIALSETTELDKSKVRDIAAVLDETPALLPEMIDLARWMQKKYHCRLVDALRLMIPAQMRGGRVREKTVRMARLAVSRETALAEAERLSRRAPVQAAILKTLAEGDKTLAALAEMHASANSAARALSSKGLLAFENKPIRRMPYQSLMGDGSEALELLPAQRAAADQIGAALRGEPGAPFLIRGITGSGKTEVYFESIAETLKLGRSAIVLVPEISLTPQMVQRFTRRFGPLCAVLHSRLSVGERYDEWQRIRAGEARVVIGARSAVFAPAERLGLIVVDEEHELSYRSETQVRYDAVEVAEARCAMAGAVLVMGSATPSIVRFHGAESGKYRLLTLESRAMGELPEVTVVDMCQELLGGNRSIFSRTLYRRLKGCLDRKEQAILFLNRRGYFTFVSCRECGHVMQCEHCDVSLTYHMSERKLKCHYCGYEAELPKTCPECGSPYIRHFGSGTQKVEEEVHKLFPDTRILRMDADTTAGKEGHLKILSAFEKGEADVLIGTQMVAKGLDFPRVTLVGVVAADATLFYPDFRSSERTFQILTQVAGRSGRGERKGSVVVQSYQPGHPSVRYAKNHDYLGFYGREIGQRELGQYPPFGMFVRFVYTGTDGAALARHTETLKAAFDGYFETHDRPLLLTARPCPRERIKEKYRYEVLLKLALPLKGDILEDLYHIYEQNRAAEEFSVMEVDPVSML</sequence>
<dbReference type="PROSITE" id="PS51194">
    <property type="entry name" value="HELICASE_CTER"/>
    <property type="match status" value="1"/>
</dbReference>
<evidence type="ECO:0000256" key="3">
    <source>
        <dbReference type="ARBA" id="ARBA00022723"/>
    </source>
</evidence>
<dbReference type="Gene3D" id="3.40.1440.60">
    <property type="entry name" value="PriA, 3(prime) DNA-binding domain"/>
    <property type="match status" value="1"/>
</dbReference>
<evidence type="ECO:0000256" key="9">
    <source>
        <dbReference type="ARBA" id="ARBA00023125"/>
    </source>
</evidence>